<evidence type="ECO:0000256" key="5">
    <source>
        <dbReference type="ARBA" id="ARBA00022391"/>
    </source>
</evidence>
<feature type="binding site" evidence="15">
    <location>
        <position position="170"/>
    </location>
    <ligand>
        <name>Zn(2+)</name>
        <dbReference type="ChEBI" id="CHEBI:29105"/>
        <label>1</label>
    </ligand>
</feature>
<dbReference type="HAMAP" id="MF_01690">
    <property type="entry name" value="DapE"/>
    <property type="match status" value="1"/>
</dbReference>
<dbReference type="NCBIfam" id="TIGR01246">
    <property type="entry name" value="dapE_proteo"/>
    <property type="match status" value="1"/>
</dbReference>
<feature type="active site" description="Proton acceptor" evidence="15">
    <location>
        <position position="141"/>
    </location>
</feature>
<dbReference type="InterPro" id="IPR011650">
    <property type="entry name" value="Peptidase_M20_dimer"/>
</dbReference>
<dbReference type="InterPro" id="IPR050072">
    <property type="entry name" value="Peptidase_M20A"/>
</dbReference>
<comment type="function">
    <text evidence="15">Catalyzes the hydrolysis of N-succinyl-L,L-diaminopimelic acid (SDAP), forming succinate and LL-2,6-diaminopimelate (DAP), an intermediate involved in the bacterial biosynthesis of lysine and meso-diaminopimelic acid, an essential component of bacterial cell walls.</text>
</comment>
<dbReference type="GO" id="GO:0008777">
    <property type="term" value="F:acetylornithine deacetylase activity"/>
    <property type="evidence" value="ECO:0007669"/>
    <property type="project" value="TreeGrafter"/>
</dbReference>
<proteinExistence type="inferred from homology"/>
<keyword evidence="8 15" id="KW-0378">Hydrolase</keyword>
<dbReference type="GO" id="GO:0009089">
    <property type="term" value="P:lysine biosynthetic process via diaminopimelate"/>
    <property type="evidence" value="ECO:0007669"/>
    <property type="project" value="UniProtKB-UniRule"/>
</dbReference>
<feature type="active site" evidence="15">
    <location>
        <position position="76"/>
    </location>
</feature>
<keyword evidence="12 15" id="KW-0170">Cobalt</keyword>
<keyword evidence="6 15" id="KW-0028">Amino-acid biosynthesis</keyword>
<feature type="binding site" evidence="15">
    <location>
        <position position="107"/>
    </location>
    <ligand>
        <name>Zn(2+)</name>
        <dbReference type="ChEBI" id="CHEBI:29105"/>
        <label>2</label>
    </ligand>
</feature>
<accession>A0A845S889</accession>
<feature type="domain" description="Peptidase M20 dimerisation" evidence="16">
    <location>
        <begin position="183"/>
        <end position="289"/>
    </location>
</feature>
<keyword evidence="9 15" id="KW-0862">Zinc</keyword>
<dbReference type="InterPro" id="IPR036264">
    <property type="entry name" value="Bact_exopeptidase_dim_dom"/>
</dbReference>
<feature type="binding site" evidence="15">
    <location>
        <position position="359"/>
    </location>
    <ligand>
        <name>Zn(2+)</name>
        <dbReference type="ChEBI" id="CHEBI:29105"/>
        <label>2</label>
    </ligand>
</feature>
<dbReference type="PANTHER" id="PTHR43808:SF31">
    <property type="entry name" value="N-ACETYL-L-CITRULLINE DEACETYLASE"/>
    <property type="match status" value="1"/>
</dbReference>
<comment type="similarity">
    <text evidence="2 15">Belongs to the peptidase M20A family. DapE subfamily.</text>
</comment>
<dbReference type="EMBL" id="RGGN01000033">
    <property type="protein sequence ID" value="NCU62757.1"/>
    <property type="molecule type" value="Genomic_DNA"/>
</dbReference>
<comment type="cofactor">
    <cofactor evidence="15">
        <name>Zn(2+)</name>
        <dbReference type="ChEBI" id="CHEBI:29105"/>
    </cofactor>
    <cofactor evidence="15">
        <name>Co(2+)</name>
        <dbReference type="ChEBI" id="CHEBI:48828"/>
    </cofactor>
    <text evidence="15">Binds 2 Zn(2+) or Co(2+) ions per subunit.</text>
</comment>
<dbReference type="GO" id="GO:0050897">
    <property type="term" value="F:cobalt ion binding"/>
    <property type="evidence" value="ECO:0007669"/>
    <property type="project" value="UniProtKB-UniRule"/>
</dbReference>
<dbReference type="Proteomes" id="UP000572953">
    <property type="component" value="Unassembled WGS sequence"/>
</dbReference>
<gene>
    <name evidence="15" type="primary">dapE</name>
    <name evidence="17" type="ORF">EBV78_01485</name>
</gene>
<evidence type="ECO:0000313" key="18">
    <source>
        <dbReference type="Proteomes" id="UP000572953"/>
    </source>
</evidence>
<keyword evidence="7 15" id="KW-0479">Metal-binding</keyword>
<comment type="pathway">
    <text evidence="1 15">Amino-acid biosynthesis; L-lysine biosynthesis via DAP pathway; LL-2,6-diaminopimelate from (S)-tetrahydrodipicolinate (succinylase route): step 3/3.</text>
</comment>
<evidence type="ECO:0000256" key="7">
    <source>
        <dbReference type="ARBA" id="ARBA00022723"/>
    </source>
</evidence>
<evidence type="ECO:0000256" key="6">
    <source>
        <dbReference type="ARBA" id="ARBA00022605"/>
    </source>
</evidence>
<feature type="binding site" evidence="15">
    <location>
        <position position="74"/>
    </location>
    <ligand>
        <name>Zn(2+)</name>
        <dbReference type="ChEBI" id="CHEBI:29105"/>
        <label>1</label>
    </ligand>
</feature>
<dbReference type="InterPro" id="IPR005941">
    <property type="entry name" value="DapE_proteobac"/>
</dbReference>
<dbReference type="Gene3D" id="3.40.630.10">
    <property type="entry name" value="Zn peptidases"/>
    <property type="match status" value="2"/>
</dbReference>
<dbReference type="GO" id="GO:0019877">
    <property type="term" value="P:diaminopimelate biosynthetic process"/>
    <property type="evidence" value="ECO:0007669"/>
    <property type="project" value="UniProtKB-UniRule"/>
</dbReference>
<dbReference type="NCBIfam" id="NF009557">
    <property type="entry name" value="PRK13009.1"/>
    <property type="match status" value="1"/>
</dbReference>
<evidence type="ECO:0000256" key="8">
    <source>
        <dbReference type="ARBA" id="ARBA00022801"/>
    </source>
</evidence>
<evidence type="ECO:0000256" key="13">
    <source>
        <dbReference type="ARBA" id="ARBA00031891"/>
    </source>
</evidence>
<evidence type="ECO:0000313" key="17">
    <source>
        <dbReference type="EMBL" id="NCU62757.1"/>
    </source>
</evidence>
<evidence type="ECO:0000259" key="16">
    <source>
        <dbReference type="Pfam" id="PF07687"/>
    </source>
</evidence>
<dbReference type="AlphaFoldDB" id="A0A845S889"/>
<dbReference type="UniPathway" id="UPA00034">
    <property type="reaction ID" value="UER00021"/>
</dbReference>
<comment type="subunit">
    <text evidence="3 15">Homodimer.</text>
</comment>
<organism evidence="17 18">
    <name type="scientific">Candidatus Fonsibacter lacus</name>
    <dbReference type="NCBI Taxonomy" id="2576439"/>
    <lineage>
        <taxon>Bacteria</taxon>
        <taxon>Pseudomonadati</taxon>
        <taxon>Pseudomonadota</taxon>
        <taxon>Alphaproteobacteria</taxon>
        <taxon>Candidatus Pelagibacterales</taxon>
        <taxon>Candidatus Pelagibacterales incertae sedis</taxon>
        <taxon>Candidatus Fonsibacter</taxon>
    </lineage>
</organism>
<dbReference type="GO" id="GO:0009014">
    <property type="term" value="F:succinyl-diaminopimelate desuccinylase activity"/>
    <property type="evidence" value="ECO:0007669"/>
    <property type="project" value="UniProtKB-UniRule"/>
</dbReference>
<comment type="caution">
    <text evidence="17">The sequence shown here is derived from an EMBL/GenBank/DDBJ whole genome shotgun (WGS) entry which is preliminary data.</text>
</comment>
<reference evidence="17 18" key="1">
    <citation type="submission" date="2018-10" db="EMBL/GenBank/DDBJ databases">
        <title>Iterative Subtractive Binning of Freshwater Chronoseries Metagenomes Recovers Nearly Complete Genomes from over Four Hundred Novel Species.</title>
        <authorList>
            <person name="Rodriguez-R L.M."/>
            <person name="Tsementzi D."/>
            <person name="Luo C."/>
            <person name="Konstantinidis K.T."/>
        </authorList>
    </citation>
    <scope>NUCLEOTIDE SEQUENCE [LARGE SCALE GENOMIC DNA]</scope>
    <source>
        <strain evidence="17">WB7_2B_003</strain>
    </source>
</reference>
<evidence type="ECO:0000256" key="1">
    <source>
        <dbReference type="ARBA" id="ARBA00005130"/>
    </source>
</evidence>
<feature type="binding site" evidence="15">
    <location>
        <position position="142"/>
    </location>
    <ligand>
        <name>Zn(2+)</name>
        <dbReference type="ChEBI" id="CHEBI:29105"/>
        <label>2</label>
    </ligand>
</feature>
<dbReference type="Pfam" id="PF07687">
    <property type="entry name" value="M20_dimer"/>
    <property type="match status" value="1"/>
</dbReference>
<keyword evidence="11 15" id="KW-0457">Lysine biosynthesis</keyword>
<evidence type="ECO:0000256" key="11">
    <source>
        <dbReference type="ARBA" id="ARBA00023154"/>
    </source>
</evidence>
<evidence type="ECO:0000256" key="3">
    <source>
        <dbReference type="ARBA" id="ARBA00011738"/>
    </source>
</evidence>
<evidence type="ECO:0000256" key="9">
    <source>
        <dbReference type="ARBA" id="ARBA00022833"/>
    </source>
</evidence>
<dbReference type="CDD" id="cd03891">
    <property type="entry name" value="M20_DapE_proteobac"/>
    <property type="match status" value="1"/>
</dbReference>
<evidence type="ECO:0000256" key="15">
    <source>
        <dbReference type="HAMAP-Rule" id="MF_01690"/>
    </source>
</evidence>
<dbReference type="SUPFAM" id="SSF53187">
    <property type="entry name" value="Zn-dependent exopeptidases"/>
    <property type="match status" value="1"/>
</dbReference>
<evidence type="ECO:0000256" key="2">
    <source>
        <dbReference type="ARBA" id="ARBA00006746"/>
    </source>
</evidence>
<dbReference type="EC" id="3.5.1.18" evidence="4 15"/>
<protein>
    <recommendedName>
        <fullName evidence="5 15">Succinyl-diaminopimelate desuccinylase</fullName>
        <shortName evidence="15">SDAP desuccinylase</shortName>
        <ecNumber evidence="4 15">3.5.1.18</ecNumber>
    </recommendedName>
    <alternativeName>
        <fullName evidence="13 15">N-succinyl-LL-2,6-diaminoheptanedioate amidohydrolase</fullName>
    </alternativeName>
</protein>
<dbReference type="Pfam" id="PF01546">
    <property type="entry name" value="Peptidase_M20"/>
    <property type="match status" value="1"/>
</dbReference>
<dbReference type="SUPFAM" id="SSF55031">
    <property type="entry name" value="Bacterial exopeptidase dimerisation domain"/>
    <property type="match status" value="1"/>
</dbReference>
<name>A0A845S889_9PROT</name>
<evidence type="ECO:0000256" key="12">
    <source>
        <dbReference type="ARBA" id="ARBA00023285"/>
    </source>
</evidence>
<evidence type="ECO:0000256" key="4">
    <source>
        <dbReference type="ARBA" id="ARBA00011921"/>
    </source>
</evidence>
<feature type="binding site" evidence="15">
    <location>
        <position position="107"/>
    </location>
    <ligand>
        <name>Zn(2+)</name>
        <dbReference type="ChEBI" id="CHEBI:29105"/>
        <label>1</label>
    </ligand>
</feature>
<dbReference type="InterPro" id="IPR002933">
    <property type="entry name" value="Peptidase_M20"/>
</dbReference>
<evidence type="ECO:0000256" key="14">
    <source>
        <dbReference type="ARBA" id="ARBA00051301"/>
    </source>
</evidence>
<dbReference type="GO" id="GO:0006526">
    <property type="term" value="P:L-arginine biosynthetic process"/>
    <property type="evidence" value="ECO:0007669"/>
    <property type="project" value="TreeGrafter"/>
</dbReference>
<sequence>MLKTISEVSLAKDLVKCKSVTPKDDGAINVVAKNLKKLGFKCQIMEFQEKGTVKIKNLYAKIGNSSPNLCFAGHTDVVPVGDLKSWTVNPFGGVIKNQKLIGRGVSDMKGSIACFIAAVSEFLKKNKKQKGSISFLITGDEETIAINGTKKVIEKLIQKKEKIDFCIVGEPTNESKLGEMIKIGRRGSMTGHLTIVGTQGHVAYPHASNNPSTIIVEVLNKIKKLKLDNGNKDFEPSNLEVTKITIDNTADNVIPAEAKASFNIRFNNLHTSTSLKKKFNKIFSSITKKSKASYKIKYHVSGESFLTRPNKTVYMIKNVIKKSTKINPILSTSGGTSDARFIKKIAPCIEFGLIAKTIHQVDEMAKIADLKKLKNIYLDILVNYFK</sequence>
<evidence type="ECO:0000256" key="10">
    <source>
        <dbReference type="ARBA" id="ARBA00022915"/>
    </source>
</evidence>
<keyword evidence="10 15" id="KW-0220">Diaminopimelate biosynthesis</keyword>
<dbReference type="PANTHER" id="PTHR43808">
    <property type="entry name" value="ACETYLORNITHINE DEACETYLASE"/>
    <property type="match status" value="1"/>
</dbReference>
<dbReference type="GO" id="GO:0008270">
    <property type="term" value="F:zinc ion binding"/>
    <property type="evidence" value="ECO:0007669"/>
    <property type="project" value="UniProtKB-UniRule"/>
</dbReference>
<comment type="catalytic activity">
    <reaction evidence="14 15">
        <text>N-succinyl-(2S,6S)-2,6-diaminopimelate + H2O = (2S,6S)-2,6-diaminopimelate + succinate</text>
        <dbReference type="Rhea" id="RHEA:22608"/>
        <dbReference type="ChEBI" id="CHEBI:15377"/>
        <dbReference type="ChEBI" id="CHEBI:30031"/>
        <dbReference type="ChEBI" id="CHEBI:57609"/>
        <dbReference type="ChEBI" id="CHEBI:58087"/>
        <dbReference type="EC" id="3.5.1.18"/>
    </reaction>
</comment>